<keyword evidence="3" id="KW-1185">Reference proteome</keyword>
<comment type="caution">
    <text evidence="2">The sequence shown here is derived from an EMBL/GenBank/DDBJ whole genome shotgun (WGS) entry which is preliminary data.</text>
</comment>
<protein>
    <submittedName>
        <fullName evidence="2">Uncharacterized protein</fullName>
    </submittedName>
</protein>
<dbReference type="AlphaFoldDB" id="A0AAE2CAQ3"/>
<organism evidence="2 3">
    <name type="scientific">Sesamum alatum</name>
    <dbReference type="NCBI Taxonomy" id="300844"/>
    <lineage>
        <taxon>Eukaryota</taxon>
        <taxon>Viridiplantae</taxon>
        <taxon>Streptophyta</taxon>
        <taxon>Embryophyta</taxon>
        <taxon>Tracheophyta</taxon>
        <taxon>Spermatophyta</taxon>
        <taxon>Magnoliopsida</taxon>
        <taxon>eudicotyledons</taxon>
        <taxon>Gunneridae</taxon>
        <taxon>Pentapetalae</taxon>
        <taxon>asterids</taxon>
        <taxon>lamiids</taxon>
        <taxon>Lamiales</taxon>
        <taxon>Pedaliaceae</taxon>
        <taxon>Sesamum</taxon>
    </lineage>
</organism>
<name>A0AAE2CAQ3_9LAMI</name>
<evidence type="ECO:0000256" key="1">
    <source>
        <dbReference type="SAM" id="MobiDB-lite"/>
    </source>
</evidence>
<dbReference type="EMBL" id="JACGWO010000011">
    <property type="protein sequence ID" value="KAK4415202.1"/>
    <property type="molecule type" value="Genomic_DNA"/>
</dbReference>
<evidence type="ECO:0000313" key="3">
    <source>
        <dbReference type="Proteomes" id="UP001293254"/>
    </source>
</evidence>
<feature type="region of interest" description="Disordered" evidence="1">
    <location>
        <begin position="313"/>
        <end position="338"/>
    </location>
</feature>
<feature type="region of interest" description="Disordered" evidence="1">
    <location>
        <begin position="227"/>
        <end position="261"/>
    </location>
</feature>
<proteinExistence type="predicted"/>
<sequence length="363" mass="41074">MHNNPSVNIKQATTNQQQNQAKIWVPKKDLPHKISQQQEDGSRKHQNNAEGLIQKDDRINEERRQQEKNSTSAIYIDVQDLDMVDKNRRQDPDFAHEIARKERNQAQVEDMQSSESDTCMKEVTETGVNTSSPVENIVLDSENQELVSEMSISKREPINILLNLSRNRIVEIESTPSESCIPPNYVIESSINSTELAQTSPPLHTCNLVPRVQPKDGTNAKPQKLAANLEPDSVSDRTKQQHGTSNTTFHNSDTGSAITKHPTKPDQPVLHNSAKHADNTTTSSCFTYDNIKSTDEEFPPGFEPGFMFQSSNVTNTCSKPKRQRGRPKLTRQSPSKEQLDQIGAHFTTTTLQFTQENLFWRRM</sequence>
<reference evidence="2" key="2">
    <citation type="journal article" date="2024" name="Plant">
        <title>Genomic evolution and insights into agronomic trait innovations of Sesamum species.</title>
        <authorList>
            <person name="Miao H."/>
            <person name="Wang L."/>
            <person name="Qu L."/>
            <person name="Liu H."/>
            <person name="Sun Y."/>
            <person name="Le M."/>
            <person name="Wang Q."/>
            <person name="Wei S."/>
            <person name="Zheng Y."/>
            <person name="Lin W."/>
            <person name="Duan Y."/>
            <person name="Cao H."/>
            <person name="Xiong S."/>
            <person name="Wang X."/>
            <person name="Wei L."/>
            <person name="Li C."/>
            <person name="Ma Q."/>
            <person name="Ju M."/>
            <person name="Zhao R."/>
            <person name="Li G."/>
            <person name="Mu C."/>
            <person name="Tian Q."/>
            <person name="Mei H."/>
            <person name="Zhang T."/>
            <person name="Gao T."/>
            <person name="Zhang H."/>
        </authorList>
    </citation>
    <scope>NUCLEOTIDE SEQUENCE</scope>
    <source>
        <strain evidence="2">3651</strain>
    </source>
</reference>
<feature type="compositionally biased region" description="Basic and acidic residues" evidence="1">
    <location>
        <begin position="53"/>
        <end position="67"/>
    </location>
</feature>
<gene>
    <name evidence="2" type="ORF">Salat_2627400</name>
</gene>
<accession>A0AAE2CAQ3</accession>
<evidence type="ECO:0000313" key="2">
    <source>
        <dbReference type="EMBL" id="KAK4415202.1"/>
    </source>
</evidence>
<reference evidence="2" key="1">
    <citation type="submission" date="2020-06" db="EMBL/GenBank/DDBJ databases">
        <authorList>
            <person name="Li T."/>
            <person name="Hu X."/>
            <person name="Zhang T."/>
            <person name="Song X."/>
            <person name="Zhang H."/>
            <person name="Dai N."/>
            <person name="Sheng W."/>
            <person name="Hou X."/>
            <person name="Wei L."/>
        </authorList>
    </citation>
    <scope>NUCLEOTIDE SEQUENCE</scope>
    <source>
        <strain evidence="2">3651</strain>
        <tissue evidence="2">Leaf</tissue>
    </source>
</reference>
<feature type="compositionally biased region" description="Basic residues" evidence="1">
    <location>
        <begin position="319"/>
        <end position="329"/>
    </location>
</feature>
<dbReference type="Proteomes" id="UP001293254">
    <property type="component" value="Unassembled WGS sequence"/>
</dbReference>
<feature type="region of interest" description="Disordered" evidence="1">
    <location>
        <begin position="1"/>
        <end position="71"/>
    </location>
</feature>
<feature type="compositionally biased region" description="Low complexity" evidence="1">
    <location>
        <begin position="9"/>
        <end position="23"/>
    </location>
</feature>
<feature type="compositionally biased region" description="Polar residues" evidence="1">
    <location>
        <begin position="241"/>
        <end position="257"/>
    </location>
</feature>